<organism evidence="2 3">
    <name type="scientific">Vibrio owensii CAIM 1854 = LMG 25443</name>
    <dbReference type="NCBI Taxonomy" id="1229493"/>
    <lineage>
        <taxon>Bacteria</taxon>
        <taxon>Pseudomonadati</taxon>
        <taxon>Pseudomonadota</taxon>
        <taxon>Gammaproteobacteria</taxon>
        <taxon>Vibrionales</taxon>
        <taxon>Vibrionaceae</taxon>
        <taxon>Vibrio</taxon>
    </lineage>
</organism>
<dbReference type="InterPro" id="IPR011008">
    <property type="entry name" value="Dimeric_a/b-barrel"/>
</dbReference>
<gene>
    <name evidence="2" type="ORF">H735_05595</name>
</gene>
<proteinExistence type="predicted"/>
<dbReference type="RefSeq" id="WP_020197743.1">
    <property type="nucleotide sequence ID" value="NZ_BAOH01000140.1"/>
</dbReference>
<dbReference type="EMBL" id="JPRD01000011">
    <property type="protein sequence ID" value="KIF53861.1"/>
    <property type="molecule type" value="Genomic_DNA"/>
</dbReference>
<evidence type="ECO:0000259" key="1">
    <source>
        <dbReference type="Pfam" id="PF07045"/>
    </source>
</evidence>
<reference evidence="2 3" key="1">
    <citation type="submission" date="2014-07" db="EMBL/GenBank/DDBJ databases">
        <title>Unique and conserved regions in Vibrio harveyi and related species in comparison with the shrimp pathogen Vibrio harveyi CAIM 1792.</title>
        <authorList>
            <person name="Espinoza-Valles I."/>
            <person name="Vora G."/>
            <person name="Leekitcharoenphon P."/>
            <person name="Ussery D."/>
            <person name="Hoj L."/>
            <person name="Gomez-Gil B."/>
        </authorList>
    </citation>
    <scope>NUCLEOTIDE SEQUENCE [LARGE SCALE GENOMIC DNA]</scope>
    <source>
        <strain evidence="3">CAIM 1854 / LMG 25443</strain>
    </source>
</reference>
<dbReference type="Gene3D" id="3.30.70.100">
    <property type="match status" value="1"/>
</dbReference>
<dbReference type="Proteomes" id="UP000031586">
    <property type="component" value="Unassembled WGS sequence"/>
</dbReference>
<protein>
    <recommendedName>
        <fullName evidence="1">DUF1330 domain-containing protein</fullName>
    </recommendedName>
</protein>
<name>A0A0C1ZL47_9VIBR</name>
<sequence length="98" mass="11068">MTPTYLYIQFKIQDMEAFSEYAERVSETTQIYGGKTVAVNKSPTALHGDVGADVCVIQHWPSLEAAHAWHEPPEYAPLRKLRDEKAMRDLKIIPVPAV</sequence>
<accession>A0A0C1ZL47</accession>
<dbReference type="PANTHER" id="PTHR41521">
    <property type="match status" value="1"/>
</dbReference>
<feature type="domain" description="DUF1330" evidence="1">
    <location>
        <begin position="4"/>
        <end position="93"/>
    </location>
</feature>
<dbReference type="PANTHER" id="PTHR41521:SF4">
    <property type="entry name" value="BLR0684 PROTEIN"/>
    <property type="match status" value="1"/>
</dbReference>
<evidence type="ECO:0000313" key="2">
    <source>
        <dbReference type="EMBL" id="KIF53861.1"/>
    </source>
</evidence>
<dbReference type="Pfam" id="PF07045">
    <property type="entry name" value="DUF1330"/>
    <property type="match status" value="1"/>
</dbReference>
<dbReference type="AlphaFoldDB" id="A0A0C1ZL47"/>
<dbReference type="PATRIC" id="fig|1229493.5.peg.184"/>
<dbReference type="SUPFAM" id="SSF54909">
    <property type="entry name" value="Dimeric alpha+beta barrel"/>
    <property type="match status" value="1"/>
</dbReference>
<comment type="caution">
    <text evidence="2">The sequence shown here is derived from an EMBL/GenBank/DDBJ whole genome shotgun (WGS) entry which is preliminary data.</text>
</comment>
<evidence type="ECO:0000313" key="3">
    <source>
        <dbReference type="Proteomes" id="UP000031586"/>
    </source>
</evidence>
<dbReference type="InterPro" id="IPR010753">
    <property type="entry name" value="DUF1330"/>
</dbReference>